<organism evidence="2 3">
    <name type="scientific">Paraburkholderia guartelaensis</name>
    <dbReference type="NCBI Taxonomy" id="2546446"/>
    <lineage>
        <taxon>Bacteria</taxon>
        <taxon>Pseudomonadati</taxon>
        <taxon>Pseudomonadota</taxon>
        <taxon>Betaproteobacteria</taxon>
        <taxon>Burkholderiales</taxon>
        <taxon>Burkholderiaceae</taxon>
        <taxon>Paraburkholderia</taxon>
    </lineage>
</organism>
<dbReference type="InterPro" id="IPR019302">
    <property type="entry name" value="CAP12/PCTIR_TIR_dom"/>
</dbReference>
<accession>A0A4R5LAU8</accession>
<dbReference type="Pfam" id="PF10137">
    <property type="entry name" value="CAP12-PCTIR_TIR"/>
    <property type="match status" value="1"/>
</dbReference>
<sequence length="297" mass="33243">MQPDLFQQINNAVLDLQSSDLQSYVRPVKTLARLLQDPALDMINQQLTAGLDLDAFLAESVKSEGGMVGSVRLAWPDDRDKGLGLEWLLIRKFADDPDFMINFGHTYYYGGSKVMAGIHNITRQMIIPFARDYKGYVMAHGNTQPKLVMPMSNKVFIVHGHDGEARETVARYLHGLGFEPVILHEQANQGRTVIEKIEANRDVGFAVVLLTPDDVGRSVKEDELKPRARQNVLLELGYFICHLGRERVCALRRGNVDIPSDFAGVVWESMDDGGGWRLALARELRAAGHEVDLNKAF</sequence>
<dbReference type="AlphaFoldDB" id="A0A4R5LAU8"/>
<name>A0A4R5LAU8_9BURK</name>
<dbReference type="OrthoDB" id="5497289at2"/>
<dbReference type="EMBL" id="SMOD01000022">
    <property type="protein sequence ID" value="TDG05286.1"/>
    <property type="molecule type" value="Genomic_DNA"/>
</dbReference>
<protein>
    <recommendedName>
        <fullName evidence="1">CD-NTase-associated protein 12/Pycsar effector protein TIR domain-containing protein</fullName>
    </recommendedName>
</protein>
<proteinExistence type="predicted"/>
<reference evidence="2 3" key="1">
    <citation type="submission" date="2019-03" db="EMBL/GenBank/DDBJ databases">
        <title>Paraburkholderia sp. isolated from native Mimosa gymnas in Guartela State Park, Brazil.</title>
        <authorList>
            <person name="Paulitsch F."/>
            <person name="Hungria M."/>
            <person name="Delamuta J.R.M."/>
            <person name="Ribeiro R.A."/>
            <person name="Dall'Agnol R."/>
            <person name="Silva J.S.B."/>
        </authorList>
    </citation>
    <scope>NUCLEOTIDE SEQUENCE [LARGE SCALE GENOMIC DNA]</scope>
    <source>
        <strain evidence="2 3">CNPSo 3008</strain>
    </source>
</reference>
<dbReference type="PIRSF" id="PIRSF032620">
    <property type="entry name" value="UCP032620"/>
    <property type="match status" value="1"/>
</dbReference>
<comment type="caution">
    <text evidence="2">The sequence shown here is derived from an EMBL/GenBank/DDBJ whole genome shotgun (WGS) entry which is preliminary data.</text>
</comment>
<feature type="domain" description="CD-NTase-associated protein 12/Pycsar effector protein TIR" evidence="1">
    <location>
        <begin position="154"/>
        <end position="271"/>
    </location>
</feature>
<evidence type="ECO:0000259" key="1">
    <source>
        <dbReference type="Pfam" id="PF10137"/>
    </source>
</evidence>
<dbReference type="Proteomes" id="UP000295606">
    <property type="component" value="Unassembled WGS sequence"/>
</dbReference>
<dbReference type="GO" id="GO:0050135">
    <property type="term" value="F:NADP+ nucleosidase activity"/>
    <property type="evidence" value="ECO:0007669"/>
    <property type="project" value="InterPro"/>
</dbReference>
<gene>
    <name evidence="2" type="ORF">E1N52_26485</name>
</gene>
<evidence type="ECO:0000313" key="2">
    <source>
        <dbReference type="EMBL" id="TDG05286.1"/>
    </source>
</evidence>
<dbReference type="InterPro" id="IPR014571">
    <property type="entry name" value="UCP032620"/>
</dbReference>
<evidence type="ECO:0000313" key="3">
    <source>
        <dbReference type="Proteomes" id="UP000295606"/>
    </source>
</evidence>